<accession>A0A6A5RCE6</accession>
<proteinExistence type="inferred from homology"/>
<dbReference type="InterPro" id="IPR008427">
    <property type="entry name" value="Extracellular_membr_CFEM_dom"/>
</dbReference>
<dbReference type="RefSeq" id="XP_033443690.1">
    <property type="nucleotide sequence ID" value="XM_033594200.1"/>
</dbReference>
<keyword evidence="13" id="KW-0325">Glycoprotein</keyword>
<dbReference type="Proteomes" id="UP000800082">
    <property type="component" value="Unassembled WGS sequence"/>
</dbReference>
<dbReference type="PANTHER" id="PTHR37928">
    <property type="entry name" value="CFEM DOMAIN PROTEIN (AFU_ORTHOLOGUE AFUA_6G14090)"/>
    <property type="match status" value="1"/>
</dbReference>
<dbReference type="InterPro" id="IPR051735">
    <property type="entry name" value="CFEM_domain"/>
</dbReference>
<evidence type="ECO:0000259" key="18">
    <source>
        <dbReference type="PROSITE" id="PS52012"/>
    </source>
</evidence>
<evidence type="ECO:0000256" key="5">
    <source>
        <dbReference type="ARBA" id="ARBA00022525"/>
    </source>
</evidence>
<evidence type="ECO:0000256" key="11">
    <source>
        <dbReference type="ARBA" id="ARBA00023136"/>
    </source>
</evidence>
<sequence length="237" mass="24109">MKNALILSAITAFVTAQSIVDLPSCSLQCLAAEIPALGCELTDFACSCKQADKLTPNVTPCVQSSCTDAADQAKTIEVLSAICAAAGFPIEAPAPTSEAAGEPTSEAPIETQPSVTGEPEYSAYPTEVPPVSYPAPDYLTSDVPNLPSSYSEYEPIPSSVVVSRPSPHTTSVPGVLPPYPISVEYPSGSPEPSVPGPTGTGVHPTTSSSLPEFTGAAMAAKIPVVAAGVFGLAAFVL</sequence>
<comment type="caution">
    <text evidence="15">Lacks conserved residue(s) required for the propagation of feature annotation.</text>
</comment>
<evidence type="ECO:0000256" key="3">
    <source>
        <dbReference type="ARBA" id="ARBA00010031"/>
    </source>
</evidence>
<evidence type="ECO:0000256" key="4">
    <source>
        <dbReference type="ARBA" id="ARBA00022475"/>
    </source>
</evidence>
<keyword evidence="7" id="KW-0336">GPI-anchor</keyword>
<keyword evidence="11" id="KW-0472">Membrane</keyword>
<organism evidence="19 20">
    <name type="scientific">Didymella exigua CBS 183.55</name>
    <dbReference type="NCBI Taxonomy" id="1150837"/>
    <lineage>
        <taxon>Eukaryota</taxon>
        <taxon>Fungi</taxon>
        <taxon>Dikarya</taxon>
        <taxon>Ascomycota</taxon>
        <taxon>Pezizomycotina</taxon>
        <taxon>Dothideomycetes</taxon>
        <taxon>Pleosporomycetidae</taxon>
        <taxon>Pleosporales</taxon>
        <taxon>Pleosporineae</taxon>
        <taxon>Didymellaceae</taxon>
        <taxon>Didymella</taxon>
    </lineage>
</organism>
<keyword evidence="5" id="KW-0964">Secreted</keyword>
<feature type="domain" description="CFEM" evidence="18">
    <location>
        <begin position="1"/>
        <end position="110"/>
    </location>
</feature>
<keyword evidence="12 15" id="KW-1015">Disulfide bond</keyword>
<evidence type="ECO:0000256" key="2">
    <source>
        <dbReference type="ARBA" id="ARBA00004613"/>
    </source>
</evidence>
<evidence type="ECO:0000256" key="12">
    <source>
        <dbReference type="ARBA" id="ARBA00023157"/>
    </source>
</evidence>
<dbReference type="GO" id="GO:0005576">
    <property type="term" value="C:extracellular region"/>
    <property type="evidence" value="ECO:0007669"/>
    <property type="project" value="UniProtKB-SubCell"/>
</dbReference>
<feature type="chain" id="PRO_5025469938" description="CFEM domain-containing protein" evidence="17">
    <location>
        <begin position="17"/>
        <end position="237"/>
    </location>
</feature>
<evidence type="ECO:0000256" key="1">
    <source>
        <dbReference type="ARBA" id="ARBA00004609"/>
    </source>
</evidence>
<keyword evidence="4" id="KW-1003">Cell membrane</keyword>
<keyword evidence="14" id="KW-0449">Lipoprotein</keyword>
<reference evidence="19" key="1">
    <citation type="journal article" date="2020" name="Stud. Mycol.">
        <title>101 Dothideomycetes genomes: a test case for predicting lifestyles and emergence of pathogens.</title>
        <authorList>
            <person name="Haridas S."/>
            <person name="Albert R."/>
            <person name="Binder M."/>
            <person name="Bloem J."/>
            <person name="Labutti K."/>
            <person name="Salamov A."/>
            <person name="Andreopoulos B."/>
            <person name="Baker S."/>
            <person name="Barry K."/>
            <person name="Bills G."/>
            <person name="Bluhm B."/>
            <person name="Cannon C."/>
            <person name="Castanera R."/>
            <person name="Culley D."/>
            <person name="Daum C."/>
            <person name="Ezra D."/>
            <person name="Gonzalez J."/>
            <person name="Henrissat B."/>
            <person name="Kuo A."/>
            <person name="Liang C."/>
            <person name="Lipzen A."/>
            <person name="Lutzoni F."/>
            <person name="Magnuson J."/>
            <person name="Mondo S."/>
            <person name="Nolan M."/>
            <person name="Ohm R."/>
            <person name="Pangilinan J."/>
            <person name="Park H.-J."/>
            <person name="Ramirez L."/>
            <person name="Alfaro M."/>
            <person name="Sun H."/>
            <person name="Tritt A."/>
            <person name="Yoshinaga Y."/>
            <person name="Zwiers L.-H."/>
            <person name="Turgeon B."/>
            <person name="Goodwin S."/>
            <person name="Spatafora J."/>
            <person name="Crous P."/>
            <person name="Grigoriev I."/>
        </authorList>
    </citation>
    <scope>NUCLEOTIDE SEQUENCE</scope>
    <source>
        <strain evidence="19">CBS 183.55</strain>
    </source>
</reference>
<evidence type="ECO:0000256" key="13">
    <source>
        <dbReference type="ARBA" id="ARBA00023180"/>
    </source>
</evidence>
<name>A0A6A5RCE6_9PLEO</name>
<comment type="subcellular location">
    <subcellularLocation>
        <location evidence="1">Cell membrane</location>
        <topology evidence="1">Lipid-anchor</topology>
        <topology evidence="1">GPI-anchor</topology>
    </subcellularLocation>
    <subcellularLocation>
        <location evidence="2">Secreted</location>
    </subcellularLocation>
</comment>
<feature type="region of interest" description="Disordered" evidence="16">
    <location>
        <begin position="94"/>
        <end position="128"/>
    </location>
</feature>
<dbReference type="GO" id="GO:0046872">
    <property type="term" value="F:metal ion binding"/>
    <property type="evidence" value="ECO:0007669"/>
    <property type="project" value="UniProtKB-UniRule"/>
</dbReference>
<dbReference type="GeneID" id="54351868"/>
<evidence type="ECO:0000256" key="16">
    <source>
        <dbReference type="SAM" id="MobiDB-lite"/>
    </source>
</evidence>
<gene>
    <name evidence="19" type="ORF">M421DRAFT_425811</name>
</gene>
<dbReference type="PANTHER" id="PTHR37928:SF2">
    <property type="entry name" value="GPI ANCHORED CFEM DOMAIN PROTEIN (AFU_ORTHOLOGUE AFUA_6G10580)"/>
    <property type="match status" value="1"/>
</dbReference>
<comment type="similarity">
    <text evidence="3">Belongs to the RBT5 family.</text>
</comment>
<evidence type="ECO:0000256" key="14">
    <source>
        <dbReference type="ARBA" id="ARBA00023288"/>
    </source>
</evidence>
<dbReference type="OrthoDB" id="3767534at2759"/>
<evidence type="ECO:0000256" key="9">
    <source>
        <dbReference type="ARBA" id="ARBA00022729"/>
    </source>
</evidence>
<dbReference type="EMBL" id="ML979005">
    <property type="protein sequence ID" value="KAF1923437.1"/>
    <property type="molecule type" value="Genomic_DNA"/>
</dbReference>
<evidence type="ECO:0000256" key="6">
    <source>
        <dbReference type="ARBA" id="ARBA00022617"/>
    </source>
</evidence>
<dbReference type="GO" id="GO:0005886">
    <property type="term" value="C:plasma membrane"/>
    <property type="evidence" value="ECO:0007669"/>
    <property type="project" value="UniProtKB-SubCell"/>
</dbReference>
<dbReference type="SMART" id="SM00747">
    <property type="entry name" value="CFEM"/>
    <property type="match status" value="1"/>
</dbReference>
<evidence type="ECO:0000256" key="7">
    <source>
        <dbReference type="ARBA" id="ARBA00022622"/>
    </source>
</evidence>
<keyword evidence="20" id="KW-1185">Reference proteome</keyword>
<keyword evidence="10 15" id="KW-0408">Iron</keyword>
<evidence type="ECO:0000313" key="19">
    <source>
        <dbReference type="EMBL" id="KAF1923437.1"/>
    </source>
</evidence>
<keyword evidence="8 15" id="KW-0479">Metal-binding</keyword>
<evidence type="ECO:0000256" key="15">
    <source>
        <dbReference type="PROSITE-ProRule" id="PRU01356"/>
    </source>
</evidence>
<feature type="disulfide bond" evidence="15">
    <location>
        <begin position="39"/>
        <end position="46"/>
    </location>
</feature>
<feature type="signal peptide" evidence="17">
    <location>
        <begin position="1"/>
        <end position="16"/>
    </location>
</feature>
<keyword evidence="9 17" id="KW-0732">Signal</keyword>
<evidence type="ECO:0000256" key="10">
    <source>
        <dbReference type="ARBA" id="ARBA00023004"/>
    </source>
</evidence>
<protein>
    <recommendedName>
        <fullName evidence="18">CFEM domain-containing protein</fullName>
    </recommendedName>
</protein>
<feature type="binding site" description="axial binding residue" evidence="15">
    <location>
        <position position="43"/>
    </location>
    <ligand>
        <name>heme</name>
        <dbReference type="ChEBI" id="CHEBI:30413"/>
    </ligand>
    <ligandPart>
        <name>Fe</name>
        <dbReference type="ChEBI" id="CHEBI:18248"/>
    </ligandPart>
</feature>
<evidence type="ECO:0000313" key="20">
    <source>
        <dbReference type="Proteomes" id="UP000800082"/>
    </source>
</evidence>
<dbReference type="AlphaFoldDB" id="A0A6A5RCE6"/>
<evidence type="ECO:0000256" key="8">
    <source>
        <dbReference type="ARBA" id="ARBA00022723"/>
    </source>
</evidence>
<evidence type="ECO:0000256" key="17">
    <source>
        <dbReference type="SAM" id="SignalP"/>
    </source>
</evidence>
<dbReference type="GO" id="GO:0098552">
    <property type="term" value="C:side of membrane"/>
    <property type="evidence" value="ECO:0007669"/>
    <property type="project" value="UniProtKB-KW"/>
</dbReference>
<feature type="region of interest" description="Disordered" evidence="16">
    <location>
        <begin position="183"/>
        <end position="208"/>
    </location>
</feature>
<feature type="compositionally biased region" description="Low complexity" evidence="16">
    <location>
        <begin position="186"/>
        <end position="208"/>
    </location>
</feature>
<dbReference type="Pfam" id="PF05730">
    <property type="entry name" value="CFEM"/>
    <property type="match status" value="1"/>
</dbReference>
<dbReference type="PROSITE" id="PS52012">
    <property type="entry name" value="CFEM"/>
    <property type="match status" value="1"/>
</dbReference>
<keyword evidence="6 15" id="KW-0349">Heme</keyword>